<dbReference type="InterPro" id="IPR038607">
    <property type="entry name" value="PhoD-like_sf"/>
</dbReference>
<evidence type="ECO:0000313" key="3">
    <source>
        <dbReference type="Proteomes" id="UP000635384"/>
    </source>
</evidence>
<evidence type="ECO:0000313" key="2">
    <source>
        <dbReference type="EMBL" id="MBD2842628.1"/>
    </source>
</evidence>
<name>A0ABR8KU79_9SPHN</name>
<reference evidence="2 3" key="1">
    <citation type="submission" date="2020-09" db="EMBL/GenBank/DDBJ databases">
        <authorList>
            <person name="Yoon J.-W."/>
        </authorList>
    </citation>
    <scope>NUCLEOTIDE SEQUENCE [LARGE SCALE GENOMIC DNA]</scope>
    <source>
        <strain evidence="2 3">KMU-140</strain>
    </source>
</reference>
<dbReference type="RefSeq" id="WP_190788074.1">
    <property type="nucleotide sequence ID" value="NZ_JACXLC010000001.1"/>
</dbReference>
<dbReference type="Gene3D" id="3.60.21.70">
    <property type="entry name" value="PhoD-like phosphatase"/>
    <property type="match status" value="1"/>
</dbReference>
<dbReference type="EMBL" id="JACXLC010000001">
    <property type="protein sequence ID" value="MBD2842628.1"/>
    <property type="molecule type" value="Genomic_DNA"/>
</dbReference>
<evidence type="ECO:0000256" key="1">
    <source>
        <dbReference type="SAM" id="MobiDB-lite"/>
    </source>
</evidence>
<dbReference type="Proteomes" id="UP000635384">
    <property type="component" value="Unassembled WGS sequence"/>
</dbReference>
<gene>
    <name evidence="2" type="ORF">IB285_10195</name>
</gene>
<accession>A0ABR8KU79</accession>
<keyword evidence="3" id="KW-1185">Reference proteome</keyword>
<sequence>MRPERSHSSFLDFFLTAEVEPIDADGRQRASERQVPFRKGDGEDQRERTKSIQEENPAGLKWHNSQRGYVLCDVTPSQWVTEFRTLEYVTERGGSIGTRKRMMVEQGVPSSLNET</sequence>
<organism evidence="2 3">
    <name type="scientific">Erythrobacter rubeus</name>
    <dbReference type="NCBI Taxonomy" id="2760803"/>
    <lineage>
        <taxon>Bacteria</taxon>
        <taxon>Pseudomonadati</taxon>
        <taxon>Pseudomonadota</taxon>
        <taxon>Alphaproteobacteria</taxon>
        <taxon>Sphingomonadales</taxon>
        <taxon>Erythrobacteraceae</taxon>
        <taxon>Erythrobacter/Porphyrobacter group</taxon>
        <taxon>Erythrobacter</taxon>
    </lineage>
</organism>
<protein>
    <submittedName>
        <fullName evidence="2">Uncharacterized protein</fullName>
    </submittedName>
</protein>
<feature type="region of interest" description="Disordered" evidence="1">
    <location>
        <begin position="22"/>
        <end position="59"/>
    </location>
</feature>
<feature type="compositionally biased region" description="Basic and acidic residues" evidence="1">
    <location>
        <begin position="38"/>
        <end position="53"/>
    </location>
</feature>
<comment type="caution">
    <text evidence="2">The sequence shown here is derived from an EMBL/GenBank/DDBJ whole genome shotgun (WGS) entry which is preliminary data.</text>
</comment>
<proteinExistence type="predicted"/>